<keyword evidence="2" id="KW-1185">Reference proteome</keyword>
<gene>
    <name evidence="1" type="ORF">F3059_05265</name>
</gene>
<dbReference type="RefSeq" id="WP_151167086.1">
    <property type="nucleotide sequence ID" value="NZ_WACR01000004.1"/>
</dbReference>
<dbReference type="EMBL" id="WACR01000004">
    <property type="protein sequence ID" value="KAB1064767.1"/>
    <property type="molecule type" value="Genomic_DNA"/>
</dbReference>
<name>A0A6N6M576_9FLAO</name>
<evidence type="ECO:0000313" key="1">
    <source>
        <dbReference type="EMBL" id="KAB1064767.1"/>
    </source>
</evidence>
<dbReference type="Proteomes" id="UP000435357">
    <property type="component" value="Unassembled WGS sequence"/>
</dbReference>
<reference evidence="1 2" key="1">
    <citation type="submission" date="2019-09" db="EMBL/GenBank/DDBJ databases">
        <title>Genomes of Cryomorphaceae.</title>
        <authorList>
            <person name="Bowman J.P."/>
        </authorList>
    </citation>
    <scope>NUCLEOTIDE SEQUENCE [LARGE SCALE GENOMIC DNA]</scope>
    <source>
        <strain evidence="1 2">KCTC 52047</strain>
    </source>
</reference>
<accession>A0A6N6M576</accession>
<organism evidence="1 2">
    <name type="scientific">Salibacter halophilus</name>
    <dbReference type="NCBI Taxonomy" id="1803916"/>
    <lineage>
        <taxon>Bacteria</taxon>
        <taxon>Pseudomonadati</taxon>
        <taxon>Bacteroidota</taxon>
        <taxon>Flavobacteriia</taxon>
        <taxon>Flavobacteriales</taxon>
        <taxon>Salibacteraceae</taxon>
        <taxon>Salibacter</taxon>
    </lineage>
</organism>
<evidence type="ECO:0000313" key="2">
    <source>
        <dbReference type="Proteomes" id="UP000435357"/>
    </source>
</evidence>
<comment type="caution">
    <text evidence="1">The sequence shown here is derived from an EMBL/GenBank/DDBJ whole genome shotgun (WGS) entry which is preliminary data.</text>
</comment>
<dbReference type="AlphaFoldDB" id="A0A6N6M576"/>
<protein>
    <submittedName>
        <fullName evidence="1">Uncharacterized protein</fullName>
    </submittedName>
</protein>
<sequence>MEKEEYYNIGQELNLPKRCPILQYCCRRAWTIYFFSRYIEIDRHNNYALMLKNEGEVPEDFEIKSIEIQGEAPGGRLGNDYGWFHDVCPEVNLFDGMNAIGYFKGKACSEGVYDKENNPQAIIHETRHYSECLEYISSDVNNNQKQENQKDIFEFKPNIHGIGINFNELWRRFKNKK</sequence>
<proteinExistence type="predicted"/>
<dbReference type="OrthoDB" id="8440659at2"/>